<gene>
    <name evidence="2" type="ORF">LTR36_010892</name>
</gene>
<dbReference type="EMBL" id="JAVFHQ010000092">
    <property type="protein sequence ID" value="KAK4539494.1"/>
    <property type="molecule type" value="Genomic_DNA"/>
</dbReference>
<sequence>MPKILQQRFPNLPKIATDASPDMVGKLQTSIDTDDLRKVRAKVEDATNLTGVSDQSITHTMTLSMIASAADPQKAANEIYRVTKLGGIWGCSAWVGICWSA</sequence>
<comment type="caution">
    <text evidence="2">The sequence shown here is derived from an EMBL/GenBank/DDBJ whole genome shotgun (WGS) entry which is preliminary data.</text>
</comment>
<dbReference type="Pfam" id="PF08241">
    <property type="entry name" value="Methyltransf_11"/>
    <property type="match status" value="1"/>
</dbReference>
<dbReference type="Gene3D" id="3.40.50.150">
    <property type="entry name" value="Vaccinia Virus protein VP39"/>
    <property type="match status" value="1"/>
</dbReference>
<dbReference type="SUPFAM" id="SSF53335">
    <property type="entry name" value="S-adenosyl-L-methionine-dependent methyltransferases"/>
    <property type="match status" value="1"/>
</dbReference>
<organism evidence="2 3">
    <name type="scientific">Oleoguttula mirabilis</name>
    <dbReference type="NCBI Taxonomy" id="1507867"/>
    <lineage>
        <taxon>Eukaryota</taxon>
        <taxon>Fungi</taxon>
        <taxon>Dikarya</taxon>
        <taxon>Ascomycota</taxon>
        <taxon>Pezizomycotina</taxon>
        <taxon>Dothideomycetes</taxon>
        <taxon>Dothideomycetidae</taxon>
        <taxon>Mycosphaerellales</taxon>
        <taxon>Teratosphaeriaceae</taxon>
        <taxon>Oleoguttula</taxon>
    </lineage>
</organism>
<evidence type="ECO:0000259" key="1">
    <source>
        <dbReference type="Pfam" id="PF08241"/>
    </source>
</evidence>
<dbReference type="InterPro" id="IPR013216">
    <property type="entry name" value="Methyltransf_11"/>
</dbReference>
<feature type="domain" description="Methyltransferase type 11" evidence="1">
    <location>
        <begin position="15"/>
        <end position="88"/>
    </location>
</feature>
<dbReference type="GO" id="GO:0008757">
    <property type="term" value="F:S-adenosylmethionine-dependent methyltransferase activity"/>
    <property type="evidence" value="ECO:0007669"/>
    <property type="project" value="InterPro"/>
</dbReference>
<keyword evidence="3" id="KW-1185">Reference proteome</keyword>
<evidence type="ECO:0000313" key="3">
    <source>
        <dbReference type="Proteomes" id="UP001324427"/>
    </source>
</evidence>
<evidence type="ECO:0000313" key="2">
    <source>
        <dbReference type="EMBL" id="KAK4539494.1"/>
    </source>
</evidence>
<dbReference type="InterPro" id="IPR029063">
    <property type="entry name" value="SAM-dependent_MTases_sf"/>
</dbReference>
<dbReference type="Proteomes" id="UP001324427">
    <property type="component" value="Unassembled WGS sequence"/>
</dbReference>
<proteinExistence type="predicted"/>
<name>A0AAV9J4B6_9PEZI</name>
<dbReference type="AlphaFoldDB" id="A0AAV9J4B6"/>
<reference evidence="2 3" key="1">
    <citation type="submission" date="2021-11" db="EMBL/GenBank/DDBJ databases">
        <title>Black yeast isolated from Biological Soil Crust.</title>
        <authorList>
            <person name="Kurbessoian T."/>
        </authorList>
    </citation>
    <scope>NUCLEOTIDE SEQUENCE [LARGE SCALE GENOMIC DNA]</scope>
    <source>
        <strain evidence="2 3">CCFEE 5522</strain>
    </source>
</reference>
<accession>A0AAV9J4B6</accession>
<protein>
    <recommendedName>
        <fullName evidence="1">Methyltransferase type 11 domain-containing protein</fullName>
    </recommendedName>
</protein>